<proteinExistence type="predicted"/>
<reference evidence="3 4" key="1">
    <citation type="submission" date="2019-08" db="EMBL/GenBank/DDBJ databases">
        <title>Draft genome sequences of two oriental melons (Cucumis melo L. var makuwa).</title>
        <authorList>
            <person name="Kwon S.-Y."/>
        </authorList>
    </citation>
    <scope>NUCLEOTIDE SEQUENCE [LARGE SCALE GENOMIC DNA]</scope>
    <source>
        <strain evidence="4">cv. Chang Bougi</strain>
        <tissue evidence="3">Leaf</tissue>
    </source>
</reference>
<feature type="compositionally biased region" description="Low complexity" evidence="1">
    <location>
        <begin position="284"/>
        <end position="297"/>
    </location>
</feature>
<evidence type="ECO:0000259" key="2">
    <source>
        <dbReference type="Pfam" id="PF03732"/>
    </source>
</evidence>
<feature type="region of interest" description="Disordered" evidence="1">
    <location>
        <begin position="280"/>
        <end position="334"/>
    </location>
</feature>
<sequence>MLYLVEVPDSIRYLESRLDEISEKTDTIDAVAGRVEGLPIQELLARVDTLEQTLERTVNYERGDSSSGFAAHMEEHVSELDSSQKTLLEMINGMSEDFRVTLDVIRNEIANVNARLNLTMRAMANQAPVGGAISYFKATNTVTEEAKVTLATMHLSEDAKLWWRSRYVDIQEGCCTIDTWDALKRELRSQFFPENVEILARRKLRDLRHTGEIREYVKQFAGLMLDIRDMSEKDKVFCFVKRLKPWTRAKLYEQRVQDLTSAYAAAERLFDLTSDSQDVRRHQSSSLGRNRNSRLSSPKAVGGDECPSKDRRSHQSNTENTWRRPNNRSPPKRPLSCFICGKPHLARECLNKVDFHAFQASLIANSDDKSN</sequence>
<protein>
    <recommendedName>
        <fullName evidence="2">Retrotransposon gag domain-containing protein</fullName>
    </recommendedName>
</protein>
<dbReference type="EMBL" id="SSTD01016227">
    <property type="protein sequence ID" value="TYK01393.1"/>
    <property type="molecule type" value="Genomic_DNA"/>
</dbReference>
<dbReference type="Proteomes" id="UP000321947">
    <property type="component" value="Unassembled WGS sequence"/>
</dbReference>
<organism evidence="3 4">
    <name type="scientific">Cucumis melo var. makuwa</name>
    <name type="common">Oriental melon</name>
    <dbReference type="NCBI Taxonomy" id="1194695"/>
    <lineage>
        <taxon>Eukaryota</taxon>
        <taxon>Viridiplantae</taxon>
        <taxon>Streptophyta</taxon>
        <taxon>Embryophyta</taxon>
        <taxon>Tracheophyta</taxon>
        <taxon>Spermatophyta</taxon>
        <taxon>Magnoliopsida</taxon>
        <taxon>eudicotyledons</taxon>
        <taxon>Gunneridae</taxon>
        <taxon>Pentapetalae</taxon>
        <taxon>rosids</taxon>
        <taxon>fabids</taxon>
        <taxon>Cucurbitales</taxon>
        <taxon>Cucurbitaceae</taxon>
        <taxon>Benincaseae</taxon>
        <taxon>Cucumis</taxon>
    </lineage>
</organism>
<comment type="caution">
    <text evidence="3">The sequence shown here is derived from an EMBL/GenBank/DDBJ whole genome shotgun (WGS) entry which is preliminary data.</text>
</comment>
<dbReference type="InterPro" id="IPR032567">
    <property type="entry name" value="RTL1-rel"/>
</dbReference>
<feature type="domain" description="Retrotransposon gag" evidence="2">
    <location>
        <begin position="150"/>
        <end position="244"/>
    </location>
</feature>
<gene>
    <name evidence="3" type="ORF">E5676_scaffold29G00870</name>
</gene>
<dbReference type="PANTHER" id="PTHR15503">
    <property type="entry name" value="LDOC1 RELATED"/>
    <property type="match status" value="1"/>
</dbReference>
<dbReference type="PANTHER" id="PTHR15503:SF45">
    <property type="entry name" value="RNA-DIRECTED DNA POLYMERASE HOMOLOG"/>
    <property type="match status" value="1"/>
</dbReference>
<accession>A0A5D3BNW0</accession>
<dbReference type="Pfam" id="PF03732">
    <property type="entry name" value="Retrotrans_gag"/>
    <property type="match status" value="1"/>
</dbReference>
<name>A0A5D3BNW0_CUCMM</name>
<evidence type="ECO:0000256" key="1">
    <source>
        <dbReference type="SAM" id="MobiDB-lite"/>
    </source>
</evidence>
<dbReference type="AlphaFoldDB" id="A0A5D3BNW0"/>
<evidence type="ECO:0000313" key="4">
    <source>
        <dbReference type="Proteomes" id="UP000321947"/>
    </source>
</evidence>
<evidence type="ECO:0000313" key="3">
    <source>
        <dbReference type="EMBL" id="TYK01393.1"/>
    </source>
</evidence>
<dbReference type="InterPro" id="IPR005162">
    <property type="entry name" value="Retrotrans_gag_dom"/>
</dbReference>